<dbReference type="AlphaFoldDB" id="A0A0A9FLQ0"/>
<protein>
    <submittedName>
        <fullName evidence="2">Uncharacterized protein</fullName>
    </submittedName>
</protein>
<sequence>MKGRSGKNPPSNNGKRSAISCLNNWRWSER</sequence>
<feature type="region of interest" description="Disordered" evidence="1">
    <location>
        <begin position="1"/>
        <end position="30"/>
    </location>
</feature>
<feature type="compositionally biased region" description="Polar residues" evidence="1">
    <location>
        <begin position="8"/>
        <end position="30"/>
    </location>
</feature>
<dbReference type="EMBL" id="GBRH01184624">
    <property type="protein sequence ID" value="JAE13272.1"/>
    <property type="molecule type" value="Transcribed_RNA"/>
</dbReference>
<name>A0A0A9FLQ0_ARUDO</name>
<evidence type="ECO:0000256" key="1">
    <source>
        <dbReference type="SAM" id="MobiDB-lite"/>
    </source>
</evidence>
<proteinExistence type="predicted"/>
<evidence type="ECO:0000313" key="2">
    <source>
        <dbReference type="EMBL" id="JAE13272.1"/>
    </source>
</evidence>
<reference evidence="2" key="2">
    <citation type="journal article" date="2015" name="Data Brief">
        <title>Shoot transcriptome of the giant reed, Arundo donax.</title>
        <authorList>
            <person name="Barrero R.A."/>
            <person name="Guerrero F.D."/>
            <person name="Moolhuijzen P."/>
            <person name="Goolsby J.A."/>
            <person name="Tidwell J."/>
            <person name="Bellgard S.E."/>
            <person name="Bellgard M.I."/>
        </authorList>
    </citation>
    <scope>NUCLEOTIDE SEQUENCE</scope>
    <source>
        <tissue evidence="2">Shoot tissue taken approximately 20 cm above the soil surface</tissue>
    </source>
</reference>
<accession>A0A0A9FLQ0</accession>
<organism evidence="2">
    <name type="scientific">Arundo donax</name>
    <name type="common">Giant reed</name>
    <name type="synonym">Donax arundinaceus</name>
    <dbReference type="NCBI Taxonomy" id="35708"/>
    <lineage>
        <taxon>Eukaryota</taxon>
        <taxon>Viridiplantae</taxon>
        <taxon>Streptophyta</taxon>
        <taxon>Embryophyta</taxon>
        <taxon>Tracheophyta</taxon>
        <taxon>Spermatophyta</taxon>
        <taxon>Magnoliopsida</taxon>
        <taxon>Liliopsida</taxon>
        <taxon>Poales</taxon>
        <taxon>Poaceae</taxon>
        <taxon>PACMAD clade</taxon>
        <taxon>Arundinoideae</taxon>
        <taxon>Arundineae</taxon>
        <taxon>Arundo</taxon>
    </lineage>
</organism>
<reference evidence="2" key="1">
    <citation type="submission" date="2014-09" db="EMBL/GenBank/DDBJ databases">
        <authorList>
            <person name="Magalhaes I.L.F."/>
            <person name="Oliveira U."/>
            <person name="Santos F.R."/>
            <person name="Vidigal T.H.D.A."/>
            <person name="Brescovit A.D."/>
            <person name="Santos A.J."/>
        </authorList>
    </citation>
    <scope>NUCLEOTIDE SEQUENCE</scope>
    <source>
        <tissue evidence="2">Shoot tissue taken approximately 20 cm above the soil surface</tissue>
    </source>
</reference>